<organism evidence="1 2">
    <name type="scientific">Smallanthus sonchifolius</name>
    <dbReference type="NCBI Taxonomy" id="185202"/>
    <lineage>
        <taxon>Eukaryota</taxon>
        <taxon>Viridiplantae</taxon>
        <taxon>Streptophyta</taxon>
        <taxon>Embryophyta</taxon>
        <taxon>Tracheophyta</taxon>
        <taxon>Spermatophyta</taxon>
        <taxon>Magnoliopsida</taxon>
        <taxon>eudicotyledons</taxon>
        <taxon>Gunneridae</taxon>
        <taxon>Pentapetalae</taxon>
        <taxon>asterids</taxon>
        <taxon>campanulids</taxon>
        <taxon>Asterales</taxon>
        <taxon>Asteraceae</taxon>
        <taxon>Asteroideae</taxon>
        <taxon>Heliantheae alliance</taxon>
        <taxon>Millerieae</taxon>
        <taxon>Smallanthus</taxon>
    </lineage>
</organism>
<dbReference type="Proteomes" id="UP001056120">
    <property type="component" value="Linkage Group LG12"/>
</dbReference>
<name>A0ACB9HKY8_9ASTR</name>
<sequence>MTSSTSQWCSCFGPARVNTCPAHGGICSVMGKFCLLEAKALPDLVKLLHGEVQATTYEAIQTLLTLVKKESPRRGAHVLHESGAVVPILEVLNWGSESLKLEDLEKMMQTMPTGARAEHEIYIPVDSLSNRTPLKPNPSLIAAASGNIKTVRIMVEKNRDLQIIAGAGGLMMPLYMAALYGNYEVVQYLYENSRELRDDGWNPQNRGWLLQKCVEGDMFDVALKIVKQYPELGSRRVLGNLARKPDALSGKKSNIIERCINSDIATSARLNNIKALTTTSWQPLAEKEKPGPDSNHNDLE</sequence>
<evidence type="ECO:0000313" key="2">
    <source>
        <dbReference type="Proteomes" id="UP001056120"/>
    </source>
</evidence>
<comment type="caution">
    <text evidence="1">The sequence shown here is derived from an EMBL/GenBank/DDBJ whole genome shotgun (WGS) entry which is preliminary data.</text>
</comment>
<accession>A0ACB9HKY8</accession>
<reference evidence="1 2" key="2">
    <citation type="journal article" date="2022" name="Mol. Ecol. Resour.">
        <title>The genomes of chicory, endive, great burdock and yacon provide insights into Asteraceae paleo-polyploidization history and plant inulin production.</title>
        <authorList>
            <person name="Fan W."/>
            <person name="Wang S."/>
            <person name="Wang H."/>
            <person name="Wang A."/>
            <person name="Jiang F."/>
            <person name="Liu H."/>
            <person name="Zhao H."/>
            <person name="Xu D."/>
            <person name="Zhang Y."/>
        </authorList>
    </citation>
    <scope>NUCLEOTIDE SEQUENCE [LARGE SCALE GENOMIC DNA]</scope>
    <source>
        <strain evidence="2">cv. Yunnan</strain>
        <tissue evidence="1">Leaves</tissue>
    </source>
</reference>
<keyword evidence="2" id="KW-1185">Reference proteome</keyword>
<dbReference type="EMBL" id="CM042029">
    <property type="protein sequence ID" value="KAI3795910.1"/>
    <property type="molecule type" value="Genomic_DNA"/>
</dbReference>
<protein>
    <submittedName>
        <fullName evidence="1">Uncharacterized protein</fullName>
    </submittedName>
</protein>
<proteinExistence type="predicted"/>
<evidence type="ECO:0000313" key="1">
    <source>
        <dbReference type="EMBL" id="KAI3795910.1"/>
    </source>
</evidence>
<reference evidence="2" key="1">
    <citation type="journal article" date="2022" name="Mol. Ecol. Resour.">
        <title>The genomes of chicory, endive, great burdock and yacon provide insights into Asteraceae palaeo-polyploidization history and plant inulin production.</title>
        <authorList>
            <person name="Fan W."/>
            <person name="Wang S."/>
            <person name="Wang H."/>
            <person name="Wang A."/>
            <person name="Jiang F."/>
            <person name="Liu H."/>
            <person name="Zhao H."/>
            <person name="Xu D."/>
            <person name="Zhang Y."/>
        </authorList>
    </citation>
    <scope>NUCLEOTIDE SEQUENCE [LARGE SCALE GENOMIC DNA]</scope>
    <source>
        <strain evidence="2">cv. Yunnan</strain>
    </source>
</reference>
<gene>
    <name evidence="1" type="ORF">L1987_38570</name>
</gene>